<evidence type="ECO:0000256" key="2">
    <source>
        <dbReference type="PROSITE-ProRule" id="PRU00252"/>
    </source>
</evidence>
<dbReference type="Proteomes" id="UP000241118">
    <property type="component" value="Unassembled WGS sequence"/>
</dbReference>
<reference evidence="4 5" key="1">
    <citation type="submission" date="2018-03" db="EMBL/GenBank/DDBJ databases">
        <title>Genomic Encyclopedia of Type Strains, Phase III (KMG-III): the genomes of soil and plant-associated and newly described type strains.</title>
        <authorList>
            <person name="Whitman W."/>
        </authorList>
    </citation>
    <scope>NUCLEOTIDE SEQUENCE [LARGE SCALE GENOMIC DNA]</scope>
    <source>
        <strain evidence="4 5">CGMCC 4.7097</strain>
    </source>
</reference>
<dbReference type="OrthoDB" id="9809878at2"/>
<evidence type="ECO:0000313" key="5">
    <source>
        <dbReference type="Proteomes" id="UP000241118"/>
    </source>
</evidence>
<dbReference type="SUPFAM" id="SSF50249">
    <property type="entry name" value="Nucleic acid-binding proteins"/>
    <property type="match status" value="1"/>
</dbReference>
<dbReference type="GO" id="GO:0003697">
    <property type="term" value="F:single-stranded DNA binding"/>
    <property type="evidence" value="ECO:0007669"/>
    <property type="project" value="InterPro"/>
</dbReference>
<dbReference type="PROSITE" id="PS50935">
    <property type="entry name" value="SSB"/>
    <property type="match status" value="1"/>
</dbReference>
<keyword evidence="1 2" id="KW-0238">DNA-binding</keyword>
<protein>
    <submittedName>
        <fullName evidence="4">Single-strand DNA-binding protein</fullName>
    </submittedName>
</protein>
<dbReference type="AlphaFoldDB" id="A0A2P8IE75"/>
<dbReference type="EMBL" id="PYAX01000003">
    <property type="protein sequence ID" value="PSL56757.1"/>
    <property type="molecule type" value="Genomic_DNA"/>
</dbReference>
<dbReference type="InterPro" id="IPR000424">
    <property type="entry name" value="Primosome_PriB/ssb"/>
</dbReference>
<comment type="caution">
    <text evidence="4">The sequence shown here is derived from an EMBL/GenBank/DDBJ whole genome shotgun (WGS) entry which is preliminary data.</text>
</comment>
<dbReference type="Gene3D" id="2.40.50.140">
    <property type="entry name" value="Nucleic acid-binding proteins"/>
    <property type="match status" value="1"/>
</dbReference>
<feature type="compositionally biased region" description="Basic and acidic residues" evidence="3">
    <location>
        <begin position="151"/>
        <end position="163"/>
    </location>
</feature>
<name>A0A2P8IE75_SACCR</name>
<dbReference type="RefSeq" id="WP_106615159.1">
    <property type="nucleotide sequence ID" value="NZ_PYAX01000003.1"/>
</dbReference>
<evidence type="ECO:0000256" key="1">
    <source>
        <dbReference type="ARBA" id="ARBA00023125"/>
    </source>
</evidence>
<dbReference type="InterPro" id="IPR012340">
    <property type="entry name" value="NA-bd_OB-fold"/>
</dbReference>
<sequence>MAYNETRVTICGNVASSVTHTKVGTGFSRAKFRLFSAERVWDEKDSRWSDGSRMFLTVSCWRMLADNAQASLNKGDPVVVTGRLTIRDVEFDGKSQPVVEVEATAIGPNLALCTAMPTRTRHTPDAVEARAAPEIVAPRKPDELPLVLPGEAERPKEVAEVPF</sequence>
<evidence type="ECO:0000256" key="3">
    <source>
        <dbReference type="SAM" id="MobiDB-lite"/>
    </source>
</evidence>
<keyword evidence="5" id="KW-1185">Reference proteome</keyword>
<feature type="region of interest" description="Disordered" evidence="3">
    <location>
        <begin position="138"/>
        <end position="163"/>
    </location>
</feature>
<dbReference type="Pfam" id="PF00436">
    <property type="entry name" value="SSB"/>
    <property type="match status" value="1"/>
</dbReference>
<dbReference type="CDD" id="cd04496">
    <property type="entry name" value="SSB_OBF"/>
    <property type="match status" value="1"/>
</dbReference>
<evidence type="ECO:0000313" key="4">
    <source>
        <dbReference type="EMBL" id="PSL56757.1"/>
    </source>
</evidence>
<gene>
    <name evidence="4" type="ORF">B0I31_103513</name>
</gene>
<organism evidence="4 5">
    <name type="scientific">Saccharothrix carnea</name>
    <dbReference type="NCBI Taxonomy" id="1280637"/>
    <lineage>
        <taxon>Bacteria</taxon>
        <taxon>Bacillati</taxon>
        <taxon>Actinomycetota</taxon>
        <taxon>Actinomycetes</taxon>
        <taxon>Pseudonocardiales</taxon>
        <taxon>Pseudonocardiaceae</taxon>
        <taxon>Saccharothrix</taxon>
    </lineage>
</organism>
<proteinExistence type="predicted"/>
<accession>A0A2P8IE75</accession>